<dbReference type="InterPro" id="IPR000847">
    <property type="entry name" value="LysR_HTH_N"/>
</dbReference>
<reference evidence="6 8" key="2">
    <citation type="submission" date="2020-07" db="EMBL/GenBank/DDBJ databases">
        <title>Identification of Halomonas strains.</title>
        <authorList>
            <person name="Xiao Z."/>
            <person name="Shen J."/>
        </authorList>
    </citation>
    <scope>NUCLEOTIDE SEQUENCE [LARGE SCALE GENOMIC DNA]</scope>
    <source>
        <strain evidence="6 8">DSM 17331</strain>
    </source>
</reference>
<protein>
    <submittedName>
        <fullName evidence="6">LysR family transcriptional regulator</fullName>
    </submittedName>
</protein>
<evidence type="ECO:0000313" key="7">
    <source>
        <dbReference type="EMBL" id="MCG6660732.1"/>
    </source>
</evidence>
<dbReference type="SUPFAM" id="SSF46785">
    <property type="entry name" value="Winged helix' DNA-binding domain"/>
    <property type="match status" value="1"/>
</dbReference>
<keyword evidence="9" id="KW-1185">Reference proteome</keyword>
<dbReference type="InterPro" id="IPR036388">
    <property type="entry name" value="WH-like_DNA-bd_sf"/>
</dbReference>
<dbReference type="EMBL" id="JACEFT010000004">
    <property type="protein sequence ID" value="MBA2778426.1"/>
    <property type="molecule type" value="Genomic_DNA"/>
</dbReference>
<proteinExistence type="inferred from homology"/>
<dbReference type="AlphaFoldDB" id="A0A7V9VZT8"/>
<gene>
    <name evidence="6" type="ORF">H1D44_05885</name>
    <name evidence="7" type="ORF">HOP48_04100</name>
</gene>
<dbReference type="Gene3D" id="1.10.10.10">
    <property type="entry name" value="Winged helix-like DNA-binding domain superfamily/Winged helix DNA-binding domain"/>
    <property type="match status" value="1"/>
</dbReference>
<dbReference type="RefSeq" id="WP_181513904.1">
    <property type="nucleotide sequence ID" value="NZ_JABFUB010000002.1"/>
</dbReference>
<dbReference type="Proteomes" id="UP000814353">
    <property type="component" value="Unassembled WGS sequence"/>
</dbReference>
<dbReference type="GO" id="GO:0005829">
    <property type="term" value="C:cytosol"/>
    <property type="evidence" value="ECO:0007669"/>
    <property type="project" value="TreeGrafter"/>
</dbReference>
<sequence>MRDMQLRSFYTVANEGSIRKAAEKLSLAASALSRRITQIEEDLGVPLFERHARGLKLTDAGRIYYDHARQTLLNEEWAVGEIEAIKDLRRGQIRIFCVEGAIGSILTDAIAEFRPGSPGVKLFVNRAGSTGVVRSVAADEVDLGLAFDPPLHRDVMVLEAAPAPLYAVFSHVFSFPHKAPKLADLADYPLAIPPDSSYGLRDVIDRVARKRADIQLQVPLQCDSIFGLVGFALSGQGVSILPKCSFINELSDERLMAVPLQDPPLRDAQLALLARRHRTLPSVTRRFSEILAKRLRESPS</sequence>
<dbReference type="InterPro" id="IPR036390">
    <property type="entry name" value="WH_DNA-bd_sf"/>
</dbReference>
<evidence type="ECO:0000313" key="6">
    <source>
        <dbReference type="EMBL" id="MBA2778426.1"/>
    </source>
</evidence>
<dbReference type="PANTHER" id="PTHR30419">
    <property type="entry name" value="HTH-TYPE TRANSCRIPTIONAL REGULATOR YBHD"/>
    <property type="match status" value="1"/>
</dbReference>
<dbReference type="GO" id="GO:0003700">
    <property type="term" value="F:DNA-binding transcription factor activity"/>
    <property type="evidence" value="ECO:0007669"/>
    <property type="project" value="InterPro"/>
</dbReference>
<feature type="domain" description="HTH lysR-type" evidence="5">
    <location>
        <begin position="1"/>
        <end position="58"/>
    </location>
</feature>
<dbReference type="PANTHER" id="PTHR30419:SF8">
    <property type="entry name" value="NITROGEN ASSIMILATION TRANSCRIPTIONAL ACTIVATOR-RELATED"/>
    <property type="match status" value="1"/>
</dbReference>
<comment type="caution">
    <text evidence="6">The sequence shown here is derived from an EMBL/GenBank/DDBJ whole genome shotgun (WGS) entry which is preliminary data.</text>
</comment>
<evidence type="ECO:0000256" key="1">
    <source>
        <dbReference type="ARBA" id="ARBA00009437"/>
    </source>
</evidence>
<dbReference type="EMBL" id="JABFUB010000002">
    <property type="protein sequence ID" value="MCG6660732.1"/>
    <property type="molecule type" value="Genomic_DNA"/>
</dbReference>
<evidence type="ECO:0000313" key="9">
    <source>
        <dbReference type="Proteomes" id="UP000814353"/>
    </source>
</evidence>
<comment type="similarity">
    <text evidence="1">Belongs to the LysR transcriptional regulatory family.</text>
</comment>
<evidence type="ECO:0000256" key="2">
    <source>
        <dbReference type="ARBA" id="ARBA00023015"/>
    </source>
</evidence>
<keyword evidence="3" id="KW-0238">DNA-binding</keyword>
<dbReference type="SUPFAM" id="SSF53850">
    <property type="entry name" value="Periplasmic binding protein-like II"/>
    <property type="match status" value="1"/>
</dbReference>
<accession>A0A7V9VZT8</accession>
<dbReference type="Pfam" id="PF03466">
    <property type="entry name" value="LysR_substrate"/>
    <property type="match status" value="1"/>
</dbReference>
<dbReference type="Pfam" id="PF00126">
    <property type="entry name" value="HTH_1"/>
    <property type="match status" value="1"/>
</dbReference>
<dbReference type="Gene3D" id="3.40.190.290">
    <property type="match status" value="1"/>
</dbReference>
<keyword evidence="4" id="KW-0804">Transcription</keyword>
<dbReference type="FunFam" id="1.10.10.10:FF:000001">
    <property type="entry name" value="LysR family transcriptional regulator"/>
    <property type="match status" value="1"/>
</dbReference>
<dbReference type="PRINTS" id="PR00039">
    <property type="entry name" value="HTHLYSR"/>
</dbReference>
<dbReference type="InterPro" id="IPR050950">
    <property type="entry name" value="HTH-type_LysR_regulators"/>
</dbReference>
<dbReference type="Proteomes" id="UP000518091">
    <property type="component" value="Unassembled WGS sequence"/>
</dbReference>
<dbReference type="GO" id="GO:0003677">
    <property type="term" value="F:DNA binding"/>
    <property type="evidence" value="ECO:0007669"/>
    <property type="project" value="UniProtKB-KW"/>
</dbReference>
<evidence type="ECO:0000256" key="3">
    <source>
        <dbReference type="ARBA" id="ARBA00023125"/>
    </source>
</evidence>
<dbReference type="InterPro" id="IPR005119">
    <property type="entry name" value="LysR_subst-bd"/>
</dbReference>
<evidence type="ECO:0000259" key="5">
    <source>
        <dbReference type="PROSITE" id="PS50931"/>
    </source>
</evidence>
<evidence type="ECO:0000313" key="8">
    <source>
        <dbReference type="Proteomes" id="UP000518091"/>
    </source>
</evidence>
<evidence type="ECO:0000256" key="4">
    <source>
        <dbReference type="ARBA" id="ARBA00023163"/>
    </source>
</evidence>
<reference evidence="7 9" key="1">
    <citation type="submission" date="2020-05" db="EMBL/GenBank/DDBJ databases">
        <title>Comparative genomic analysis of denitrifying bacteria from Halomonas genus.</title>
        <authorList>
            <person name="Wang L."/>
            <person name="Shao Z."/>
        </authorList>
    </citation>
    <scope>NUCLEOTIDE SEQUENCE [LARGE SCALE GENOMIC DNA]</scope>
    <source>
        <strain evidence="7 9">DSM 17331</strain>
    </source>
</reference>
<organism evidence="6 8">
    <name type="scientific">Billgrantia kenyensis</name>
    <dbReference type="NCBI Taxonomy" id="321266"/>
    <lineage>
        <taxon>Bacteria</taxon>
        <taxon>Pseudomonadati</taxon>
        <taxon>Pseudomonadota</taxon>
        <taxon>Gammaproteobacteria</taxon>
        <taxon>Oceanospirillales</taxon>
        <taxon>Halomonadaceae</taxon>
        <taxon>Billgrantia</taxon>
    </lineage>
</organism>
<keyword evidence="2" id="KW-0805">Transcription regulation</keyword>
<dbReference type="PROSITE" id="PS50931">
    <property type="entry name" value="HTH_LYSR"/>
    <property type="match status" value="1"/>
</dbReference>
<name>A0A7V9VZT8_9GAMM</name>